<dbReference type="InterPro" id="IPR017867">
    <property type="entry name" value="Tyr_phospatase_low_mol_wt"/>
</dbReference>
<feature type="active site" evidence="5">
    <location>
        <position position="21"/>
    </location>
</feature>
<evidence type="ECO:0000259" key="6">
    <source>
        <dbReference type="SMART" id="SM00226"/>
    </source>
</evidence>
<dbReference type="PANTHER" id="PTHR11717">
    <property type="entry name" value="LOW MOLECULAR WEIGHT PROTEIN TYROSINE PHOSPHATASE"/>
    <property type="match status" value="1"/>
</dbReference>
<organism evidence="7 8">
    <name type="scientific">Caulobacter vibrioides</name>
    <name type="common">Caulobacter crescentus</name>
    <dbReference type="NCBI Taxonomy" id="155892"/>
    <lineage>
        <taxon>Bacteria</taxon>
        <taxon>Pseudomonadati</taxon>
        <taxon>Pseudomonadota</taxon>
        <taxon>Alphaproteobacteria</taxon>
        <taxon>Caulobacterales</taxon>
        <taxon>Caulobacteraceae</taxon>
        <taxon>Caulobacter</taxon>
    </lineage>
</organism>
<evidence type="ECO:0000256" key="4">
    <source>
        <dbReference type="ARBA" id="ARBA00022912"/>
    </source>
</evidence>
<evidence type="ECO:0000256" key="2">
    <source>
        <dbReference type="ARBA" id="ARBA00013064"/>
    </source>
</evidence>
<dbReference type="InterPro" id="IPR023485">
    <property type="entry name" value="Ptyr_pPase"/>
</dbReference>
<reference evidence="7 8" key="1">
    <citation type="submission" date="2017-03" db="EMBL/GenBank/DDBJ databases">
        <title>Lifting the veil on microbial sulfur biogeochemistry in mining wastewaters.</title>
        <authorList>
            <person name="Kantor R.S."/>
            <person name="Colenbrander Nelson T."/>
            <person name="Marshall S."/>
            <person name="Bennett D."/>
            <person name="Apte S."/>
            <person name="Camacho D."/>
            <person name="Thomas B.C."/>
            <person name="Warren L.A."/>
            <person name="Banfield J.F."/>
        </authorList>
    </citation>
    <scope>NUCLEOTIDE SEQUENCE [LARGE SCALE GENOMIC DNA]</scope>
    <source>
        <strain evidence="7">32-67-7</strain>
    </source>
</reference>
<evidence type="ECO:0000256" key="5">
    <source>
        <dbReference type="PIRSR" id="PIRSR617867-1"/>
    </source>
</evidence>
<dbReference type="Proteomes" id="UP000215616">
    <property type="component" value="Unassembled WGS sequence"/>
</dbReference>
<dbReference type="SMART" id="SM00226">
    <property type="entry name" value="LMWPc"/>
    <property type="match status" value="1"/>
</dbReference>
<dbReference type="GO" id="GO:0004725">
    <property type="term" value="F:protein tyrosine phosphatase activity"/>
    <property type="evidence" value="ECO:0007669"/>
    <property type="project" value="UniProtKB-EC"/>
</dbReference>
<evidence type="ECO:0000256" key="3">
    <source>
        <dbReference type="ARBA" id="ARBA00022801"/>
    </source>
</evidence>
<dbReference type="Gene3D" id="3.40.50.2300">
    <property type="match status" value="1"/>
</dbReference>
<evidence type="ECO:0000313" key="7">
    <source>
        <dbReference type="EMBL" id="OYX02257.1"/>
    </source>
</evidence>
<dbReference type="SUPFAM" id="SSF52788">
    <property type="entry name" value="Phosphotyrosine protein phosphatases I"/>
    <property type="match status" value="1"/>
</dbReference>
<dbReference type="EC" id="3.1.3.48" evidence="2"/>
<evidence type="ECO:0000313" key="8">
    <source>
        <dbReference type="Proteomes" id="UP000215616"/>
    </source>
</evidence>
<dbReference type="Pfam" id="PF01451">
    <property type="entry name" value="LMWPc"/>
    <property type="match status" value="1"/>
</dbReference>
<dbReference type="EMBL" id="NCDQ01000197">
    <property type="protein sequence ID" value="OYX02257.1"/>
    <property type="molecule type" value="Genomic_DNA"/>
</dbReference>
<gene>
    <name evidence="7" type="ORF">B7Z12_12420</name>
</gene>
<feature type="active site" description="Nucleophile" evidence="5">
    <location>
        <position position="15"/>
    </location>
</feature>
<dbReference type="PANTHER" id="PTHR11717:SF7">
    <property type="entry name" value="LOW MOLECULAR WEIGHT PHOSPHOTYROSINE PROTEIN PHOSPHATASE"/>
    <property type="match status" value="1"/>
</dbReference>
<dbReference type="CDD" id="cd16343">
    <property type="entry name" value="LMWPTP"/>
    <property type="match status" value="1"/>
</dbReference>
<comment type="similarity">
    <text evidence="1">Belongs to the low molecular weight phosphotyrosine protein phosphatase family.</text>
</comment>
<name>A0A258D361_CAUVI</name>
<dbReference type="AlphaFoldDB" id="A0A258D361"/>
<evidence type="ECO:0000256" key="1">
    <source>
        <dbReference type="ARBA" id="ARBA00011063"/>
    </source>
</evidence>
<accession>A0A258D361</accession>
<sequence>MGKTLMAKAAVLFVCMGNICRSPLAEGAFRAEAERLGLDILTDSAGTGGWHAGASPDARAIAVAGRNGVDISGQRARQVRAEDFRTFTHIYALDQGNLRGLLNVAPADATAEVGLLLDLVPGHAGRGVIDPYYGNDAGFEVVWTDVVMAAQALARRLVDEGWV</sequence>
<keyword evidence="4" id="KW-0904">Protein phosphatase</keyword>
<dbReference type="InterPro" id="IPR036196">
    <property type="entry name" value="Ptyr_pPase_sf"/>
</dbReference>
<dbReference type="PRINTS" id="PR00719">
    <property type="entry name" value="LMWPTPASE"/>
</dbReference>
<feature type="domain" description="Phosphotyrosine protein phosphatase I" evidence="6">
    <location>
        <begin position="9"/>
        <end position="156"/>
    </location>
</feature>
<proteinExistence type="inferred from homology"/>
<dbReference type="InterPro" id="IPR050438">
    <property type="entry name" value="LMW_PTPase"/>
</dbReference>
<feature type="active site" description="Proton donor" evidence="5">
    <location>
        <position position="130"/>
    </location>
</feature>
<keyword evidence="3" id="KW-0378">Hydrolase</keyword>
<comment type="caution">
    <text evidence="7">The sequence shown here is derived from an EMBL/GenBank/DDBJ whole genome shotgun (WGS) entry which is preliminary data.</text>
</comment>
<protein>
    <recommendedName>
        <fullName evidence="2">protein-tyrosine-phosphatase</fullName>
        <ecNumber evidence="2">3.1.3.48</ecNumber>
    </recommendedName>
</protein>